<evidence type="ECO:0000313" key="5">
    <source>
        <dbReference type="EMBL" id="SCU80298.1"/>
    </source>
</evidence>
<dbReference type="Proteomes" id="UP000191024">
    <property type="component" value="Chromosome B"/>
</dbReference>
<evidence type="ECO:0000313" key="6">
    <source>
        <dbReference type="Proteomes" id="UP000191024"/>
    </source>
</evidence>
<dbReference type="PROSITE" id="PS51517">
    <property type="entry name" value="NDT80"/>
    <property type="match status" value="1"/>
</dbReference>
<dbReference type="InterPro" id="IPR052605">
    <property type="entry name" value="Fungal_trans_regulator"/>
</dbReference>
<dbReference type="InterPro" id="IPR008967">
    <property type="entry name" value="p53-like_TF_DNA-bd_sf"/>
</dbReference>
<feature type="compositionally biased region" description="Polar residues" evidence="3">
    <location>
        <begin position="333"/>
        <end position="347"/>
    </location>
</feature>
<reference evidence="5 6" key="1">
    <citation type="submission" date="2016-03" db="EMBL/GenBank/DDBJ databases">
        <authorList>
            <person name="Devillers H."/>
        </authorList>
    </citation>
    <scope>NUCLEOTIDE SEQUENCE [LARGE SCALE GENOMIC DNA]</scope>
    <source>
        <strain evidence="5">CBS 11717</strain>
    </source>
</reference>
<dbReference type="Pfam" id="PF05224">
    <property type="entry name" value="NDT80_PhoG"/>
    <property type="match status" value="1"/>
</dbReference>
<protein>
    <submittedName>
        <fullName evidence="5">LAMI_0B01618g1_1</fullName>
    </submittedName>
</protein>
<feature type="DNA-binding region" description="NDT80" evidence="2">
    <location>
        <begin position="35"/>
        <end position="341"/>
    </location>
</feature>
<dbReference type="EMBL" id="LT598464">
    <property type="protein sequence ID" value="SCU80298.1"/>
    <property type="molecule type" value="Genomic_DNA"/>
</dbReference>
<dbReference type="AlphaFoldDB" id="A0A1G4ITL2"/>
<organism evidence="5 6">
    <name type="scientific">Lachancea mirantina</name>
    <dbReference type="NCBI Taxonomy" id="1230905"/>
    <lineage>
        <taxon>Eukaryota</taxon>
        <taxon>Fungi</taxon>
        <taxon>Dikarya</taxon>
        <taxon>Ascomycota</taxon>
        <taxon>Saccharomycotina</taxon>
        <taxon>Saccharomycetes</taxon>
        <taxon>Saccharomycetales</taxon>
        <taxon>Saccharomycetaceae</taxon>
        <taxon>Lachancea</taxon>
    </lineage>
</organism>
<dbReference type="Gene3D" id="2.60.40.1390">
    <property type="entry name" value="NDT80 DNA-binding domain"/>
    <property type="match status" value="1"/>
</dbReference>
<evidence type="ECO:0000256" key="1">
    <source>
        <dbReference type="ARBA" id="ARBA00023125"/>
    </source>
</evidence>
<name>A0A1G4ITL2_9SACH</name>
<dbReference type="GO" id="GO:0051321">
    <property type="term" value="P:meiotic cell cycle"/>
    <property type="evidence" value="ECO:0007669"/>
    <property type="project" value="TreeGrafter"/>
</dbReference>
<dbReference type="InterPro" id="IPR037141">
    <property type="entry name" value="NDT80_DNA-bd_dom_sf"/>
</dbReference>
<evidence type="ECO:0000256" key="2">
    <source>
        <dbReference type="PROSITE-ProRule" id="PRU00850"/>
    </source>
</evidence>
<feature type="domain" description="NDT80" evidence="4">
    <location>
        <begin position="35"/>
        <end position="341"/>
    </location>
</feature>
<proteinExistence type="predicted"/>
<dbReference type="SUPFAM" id="SSF49417">
    <property type="entry name" value="p53-like transcription factors"/>
    <property type="match status" value="1"/>
</dbReference>
<keyword evidence="6" id="KW-1185">Reference proteome</keyword>
<gene>
    <name evidence="5" type="ORF">LAMI_0B01618G</name>
</gene>
<dbReference type="GO" id="GO:0003677">
    <property type="term" value="F:DNA binding"/>
    <property type="evidence" value="ECO:0007669"/>
    <property type="project" value="UniProtKB-KW"/>
</dbReference>
<feature type="region of interest" description="Disordered" evidence="3">
    <location>
        <begin position="21"/>
        <end position="40"/>
    </location>
</feature>
<dbReference type="GO" id="GO:0045944">
    <property type="term" value="P:positive regulation of transcription by RNA polymerase II"/>
    <property type="evidence" value="ECO:0007669"/>
    <property type="project" value="TreeGrafter"/>
</dbReference>
<keyword evidence="1 2" id="KW-0238">DNA-binding</keyword>
<feature type="compositionally biased region" description="Polar residues" evidence="3">
    <location>
        <begin position="30"/>
        <end position="40"/>
    </location>
</feature>
<dbReference type="OrthoDB" id="2288358at2759"/>
<dbReference type="PANTHER" id="PTHR35144:SF2">
    <property type="entry name" value="MEIOSIS-SPECIFIC TRANSCRIPTION FACTOR NDT80"/>
    <property type="match status" value="1"/>
</dbReference>
<dbReference type="GO" id="GO:0003700">
    <property type="term" value="F:DNA-binding transcription factor activity"/>
    <property type="evidence" value="ECO:0007669"/>
    <property type="project" value="UniProtKB-UniRule"/>
</dbReference>
<accession>A0A1G4ITL2</accession>
<sequence length="640" mass="72297">MGYTRKHIVNRRNVNGCKADSYDCDRDSQEQQADSTRETGMQTCVNEDGTTSSYFDKRKLKIAPRSTLQFKVGPSFTVAKNYFRVLNATTQQEVKVSLIPRIDRGFDFIDNEWIGYKRNYFTLVTSFEASMPTDEFLRSGFLAVGEDGNNSHVPSRILYFAVKIVAMCDEDKSEINLVQHTAKRDKGPQFAPPLHALVPAELPNHQTIRDASNVRNETKMKKYDSLFFYHRDEVGGQVGKNAILSTYPEDQIRKVARYERVQFSSSINAKKPSHQNKHFILRVVLGCVVDGTQLGRNLGSQYKGLDCLMGSGKETFIPVSEMRTPPLVIRGRSPSNYTGHASNNPQPTRRAEGCASQAREMSSSTSDHNFEKPLKRSLRSVDSYSLKNITNRYNENIQRPALPRPEIRNVVLDENGEEIAPQTMSYIEKVLNRNYVATNTVSSSDGKTELLPRPAALLAPIIGMKDIELRPILNFSYHRNYDSEPVSISRLDPFSMNDDHFDNRRMSVFSMLSRPPSEQCEKRRKLQSKASASDSRNRTAHASRDLGGEDSFDFTNPETSYNYHHCSNISKEMESGSVPRLANANPMDISFCLGLDADPNMLRGPLPSKNYGRRLFTANAKPSDVLIGGELFDEPSFYHQ</sequence>
<evidence type="ECO:0000256" key="3">
    <source>
        <dbReference type="SAM" id="MobiDB-lite"/>
    </source>
</evidence>
<feature type="region of interest" description="Disordered" evidence="3">
    <location>
        <begin position="329"/>
        <end position="374"/>
    </location>
</feature>
<feature type="region of interest" description="Disordered" evidence="3">
    <location>
        <begin position="512"/>
        <end position="552"/>
    </location>
</feature>
<dbReference type="FunFam" id="2.60.40.1390:FF:000005">
    <property type="entry name" value="Meiosis-specific transcription factor NDT80"/>
    <property type="match status" value="1"/>
</dbReference>
<evidence type="ECO:0000259" key="4">
    <source>
        <dbReference type="PROSITE" id="PS51517"/>
    </source>
</evidence>
<dbReference type="InterPro" id="IPR024061">
    <property type="entry name" value="NDT80_DNA-bd_dom"/>
</dbReference>
<dbReference type="GO" id="GO:0000228">
    <property type="term" value="C:nuclear chromosome"/>
    <property type="evidence" value="ECO:0007669"/>
    <property type="project" value="TreeGrafter"/>
</dbReference>
<dbReference type="PANTHER" id="PTHR35144">
    <property type="entry name" value="MEIOSIS-SPECIFIC TRANSCRIPTION FACTOR NDT80"/>
    <property type="match status" value="1"/>
</dbReference>